<evidence type="ECO:0000313" key="2">
    <source>
        <dbReference type="EMBL" id="MBY8825311.1"/>
    </source>
</evidence>
<dbReference type="Proteomes" id="UP000706039">
    <property type="component" value="Unassembled WGS sequence"/>
</dbReference>
<evidence type="ECO:0000313" key="3">
    <source>
        <dbReference type="Proteomes" id="UP000706039"/>
    </source>
</evidence>
<sequence length="110" mass="12380">MAAPAGASLTILYNGKLARTYKVVRPRAFAIAGRALDTLINEADRERIRSYRRFAEDHAIAFDMVTVDEDYPLSDGRLFDPAQMRALFEQGLRQAERRPADGPSPGRRDQ</sequence>
<accession>A0ABS7PVC6</accession>
<gene>
    <name evidence="2" type="ORF">K7G82_23610</name>
</gene>
<dbReference type="EMBL" id="JAINVV010000011">
    <property type="protein sequence ID" value="MBY8825311.1"/>
    <property type="molecule type" value="Genomic_DNA"/>
</dbReference>
<comment type="caution">
    <text evidence="2">The sequence shown here is derived from an EMBL/GenBank/DDBJ whole genome shotgun (WGS) entry which is preliminary data.</text>
</comment>
<protein>
    <submittedName>
        <fullName evidence="2">Uncharacterized protein</fullName>
    </submittedName>
</protein>
<feature type="compositionally biased region" description="Basic and acidic residues" evidence="1">
    <location>
        <begin position="94"/>
        <end position="110"/>
    </location>
</feature>
<name>A0ABS7PVC6_9SPHN</name>
<evidence type="ECO:0000256" key="1">
    <source>
        <dbReference type="SAM" id="MobiDB-lite"/>
    </source>
</evidence>
<keyword evidence="3" id="KW-1185">Reference proteome</keyword>
<reference evidence="2 3" key="1">
    <citation type="submission" date="2021-08" db="EMBL/GenBank/DDBJ databases">
        <authorList>
            <person name="Tuo L."/>
        </authorList>
    </citation>
    <scope>NUCLEOTIDE SEQUENCE [LARGE SCALE GENOMIC DNA]</scope>
    <source>
        <strain evidence="2 3">JCM 31229</strain>
    </source>
</reference>
<organism evidence="2 3">
    <name type="scientific">Sphingomonas colocasiae</name>
    <dbReference type="NCBI Taxonomy" id="1848973"/>
    <lineage>
        <taxon>Bacteria</taxon>
        <taxon>Pseudomonadati</taxon>
        <taxon>Pseudomonadota</taxon>
        <taxon>Alphaproteobacteria</taxon>
        <taxon>Sphingomonadales</taxon>
        <taxon>Sphingomonadaceae</taxon>
        <taxon>Sphingomonas</taxon>
    </lineage>
</organism>
<feature type="region of interest" description="Disordered" evidence="1">
    <location>
        <begin position="90"/>
        <end position="110"/>
    </location>
</feature>
<proteinExistence type="predicted"/>